<comment type="caution">
    <text evidence="2">The sequence shown here is derived from an EMBL/GenBank/DDBJ whole genome shotgun (WGS) entry which is preliminary data.</text>
</comment>
<dbReference type="Pfam" id="PF13704">
    <property type="entry name" value="Glyco_tranf_2_4"/>
    <property type="match status" value="1"/>
</dbReference>
<name>A0A1Q9ERJ1_SYMMI</name>
<dbReference type="OrthoDB" id="407112at2759"/>
<evidence type="ECO:0008006" key="4">
    <source>
        <dbReference type="Google" id="ProtNLM"/>
    </source>
</evidence>
<proteinExistence type="predicted"/>
<evidence type="ECO:0000313" key="3">
    <source>
        <dbReference type="Proteomes" id="UP000186817"/>
    </source>
</evidence>
<feature type="region of interest" description="Disordered" evidence="1">
    <location>
        <begin position="35"/>
        <end position="59"/>
    </location>
</feature>
<reference evidence="2 3" key="1">
    <citation type="submission" date="2016-02" db="EMBL/GenBank/DDBJ databases">
        <title>Genome analysis of coral dinoflagellate symbionts highlights evolutionary adaptations to a symbiotic lifestyle.</title>
        <authorList>
            <person name="Aranda M."/>
            <person name="Li Y."/>
            <person name="Liew Y.J."/>
            <person name="Baumgarten S."/>
            <person name="Simakov O."/>
            <person name="Wilson M."/>
            <person name="Piel J."/>
            <person name="Ashoor H."/>
            <person name="Bougouffa S."/>
            <person name="Bajic V.B."/>
            <person name="Ryu T."/>
            <person name="Ravasi T."/>
            <person name="Bayer T."/>
            <person name="Micklem G."/>
            <person name="Kim H."/>
            <person name="Bhak J."/>
            <person name="Lajeunesse T.C."/>
            <person name="Voolstra C.R."/>
        </authorList>
    </citation>
    <scope>NUCLEOTIDE SEQUENCE [LARGE SCALE GENOMIC DNA]</scope>
    <source>
        <strain evidence="2 3">CCMP2467</strain>
    </source>
</reference>
<dbReference type="Proteomes" id="UP000186817">
    <property type="component" value="Unassembled WGS sequence"/>
</dbReference>
<evidence type="ECO:0000256" key="1">
    <source>
        <dbReference type="SAM" id="MobiDB-lite"/>
    </source>
</evidence>
<organism evidence="2 3">
    <name type="scientific">Symbiodinium microadriaticum</name>
    <name type="common">Dinoflagellate</name>
    <name type="synonym">Zooxanthella microadriatica</name>
    <dbReference type="NCBI Taxonomy" id="2951"/>
    <lineage>
        <taxon>Eukaryota</taxon>
        <taxon>Sar</taxon>
        <taxon>Alveolata</taxon>
        <taxon>Dinophyceae</taxon>
        <taxon>Suessiales</taxon>
        <taxon>Symbiodiniaceae</taxon>
        <taxon>Symbiodinium</taxon>
    </lineage>
</organism>
<dbReference type="AlphaFoldDB" id="A0A1Q9ERJ1"/>
<dbReference type="EMBL" id="LSRX01000085">
    <property type="protein sequence ID" value="OLQ10043.1"/>
    <property type="molecule type" value="Genomic_DNA"/>
</dbReference>
<accession>A0A1Q9ERJ1</accession>
<feature type="region of interest" description="Disordered" evidence="1">
    <location>
        <begin position="802"/>
        <end position="836"/>
    </location>
</feature>
<keyword evidence="3" id="KW-1185">Reference proteome</keyword>
<sequence length="1181" mass="133924">MSPPFRAPLCDHWTCRLRGCPRCREQARSEDMTVISDTTSSSHGLTSQTTNARSLSRRNPMAEIHESNQELEGEADPQLNDMYLILLDMRFTIIDHRSEKTGTPPNDWYQVEEVFLRPYAAKLFVYLLDQQEAGLCRIGLCSTLSTDNADRAALKFLDGATSGTWAKQGRAVLKDTGSERSVWLFDESFGEKNPEAVHDRSKTNMLMKNLEIVLSEAEKLEQERLGRPGPRFTRELMLHIACADTQPGVHLDPASASNLLRVSKWSIKTGGPDCEMQVLMDYLDGIFSNRSQQLCDLLGTRAEALLHLGQYKRALIDACAAVHFVPAFEFSKGAQFSKFSIEDVDSAVADILIMKSVEILKIYDLRSEPQAKLLMDEMCWRSDREFPGIQALEPLVDVFLARAKEEKLQPVTLEEEEDDDERVFYRVVDPEDVVGLKKLLLKVIGRREYNDVVRGQCLHKMGEWLELHVSEEFDDSTGHRRAYVPLFTDDPPDERDEVLEKMPSKEYPRHGRWELLGLKIRPVGLKPPGDSEVPLDYSRWSDPEPPENLKVWPYIYKHGLAVACMVRRVSEEVIDSFVRYHWVTGWNHVFLYFDEPDDPSIRHAKSLEDYARSKNMAGAGLTVHRMDDDWWAKAKSTSRFFLRKQKNDFYEGVCKRQEHDREARKLIAADQAVLEAHEMGIDWFAFLDIDECIYVPRIQECSARRFFGSKNGKKLCLRRVSSGLNRGVRVRSITRSEGPPLHLRRGSGERGGVSPDFWVYIDESKNREDKYNGFGKTMKSPLESVADCQGLVSELMQCRRNEKTAHGPDQDAAVAQESFREDEEQARASPREALSPTERFPVVLPSQPSVVESMADLEAMIEDLVDDQDNGAPNNAKKRRLLPGADTHSRRFQDMFRRSHTILSDSLDNIAPDISPRTNTILRNTRRMLGDLRAEYPDISEDIRGMMLVAAHLAEGHLVVKPVVTDCAALTWMVEGDRHMRVHKGFLYIYDDDGCFLPFGGIPPEAVLHRVHRFFVSLEGIFRRMKPEITRKANYVARSSAADMQNHEAEVRQNLQQKECDLQKLWGHGQGGTVAPASFTILREKLPRRLREDISMPRAKGKMQKSSIKLGARIEKDVKGAAGERSQAQTLDFRSAAAIPEFTLADPLAHATGKRVATNSGMKTTFAAESSTWLSHGLGSA</sequence>
<feature type="compositionally biased region" description="Polar residues" evidence="1">
    <location>
        <begin position="35"/>
        <end position="54"/>
    </location>
</feature>
<gene>
    <name evidence="2" type="ORF">AK812_SmicGene6292</name>
</gene>
<protein>
    <recommendedName>
        <fullName evidence="4">Glycosyltransferase family 92 protein</fullName>
    </recommendedName>
</protein>
<evidence type="ECO:0000313" key="2">
    <source>
        <dbReference type="EMBL" id="OLQ10043.1"/>
    </source>
</evidence>